<proteinExistence type="predicted"/>
<protein>
    <submittedName>
        <fullName evidence="2">Uncharacterized protein</fullName>
    </submittedName>
</protein>
<evidence type="ECO:0000313" key="3">
    <source>
        <dbReference type="Proteomes" id="UP001329430"/>
    </source>
</evidence>
<dbReference type="AlphaFoldDB" id="A0AAN7ZRR9"/>
<keyword evidence="3" id="KW-1185">Reference proteome</keyword>
<comment type="caution">
    <text evidence="2">The sequence shown here is derived from an EMBL/GenBank/DDBJ whole genome shotgun (WGS) entry which is preliminary data.</text>
</comment>
<organism evidence="2 3">
    <name type="scientific">Pyrocoelia pectoralis</name>
    <dbReference type="NCBI Taxonomy" id="417401"/>
    <lineage>
        <taxon>Eukaryota</taxon>
        <taxon>Metazoa</taxon>
        <taxon>Ecdysozoa</taxon>
        <taxon>Arthropoda</taxon>
        <taxon>Hexapoda</taxon>
        <taxon>Insecta</taxon>
        <taxon>Pterygota</taxon>
        <taxon>Neoptera</taxon>
        <taxon>Endopterygota</taxon>
        <taxon>Coleoptera</taxon>
        <taxon>Polyphaga</taxon>
        <taxon>Elateriformia</taxon>
        <taxon>Elateroidea</taxon>
        <taxon>Lampyridae</taxon>
        <taxon>Lampyrinae</taxon>
        <taxon>Pyrocoelia</taxon>
    </lineage>
</organism>
<feature type="coiled-coil region" evidence="1">
    <location>
        <begin position="13"/>
        <end position="47"/>
    </location>
</feature>
<evidence type="ECO:0000313" key="2">
    <source>
        <dbReference type="EMBL" id="KAK5646506.1"/>
    </source>
</evidence>
<dbReference type="Proteomes" id="UP001329430">
    <property type="component" value="Chromosome 3"/>
</dbReference>
<accession>A0AAN7ZRR9</accession>
<reference evidence="2 3" key="1">
    <citation type="journal article" date="2024" name="Insects">
        <title>An Improved Chromosome-Level Genome Assembly of the Firefly Pyrocoelia pectoralis.</title>
        <authorList>
            <person name="Fu X."/>
            <person name="Meyer-Rochow V.B."/>
            <person name="Ballantyne L."/>
            <person name="Zhu X."/>
        </authorList>
    </citation>
    <scope>NUCLEOTIDE SEQUENCE [LARGE SCALE GENOMIC DNA]</scope>
    <source>
        <strain evidence="2">XCY_ONT2</strain>
    </source>
</reference>
<sequence length="193" mass="22447">MSKNSVSYHCDNCIQQKSEINDLRRLILELKTEVERLKLASENQRINSTANADEIITEVAERPRRSRNVIMYNLDDDDNDQDLVKAKDVIKKISNVSTDDIKVFRLGKVRNATKPRPLKIIFMNSDDAINVLRNNPKLKKINQKLVVRSDLTKIQMDHINNLRRDLQERISRGENDITIKYVRGVPRIVKVKN</sequence>
<keyword evidence="1" id="KW-0175">Coiled coil</keyword>
<gene>
    <name evidence="2" type="ORF">RI129_004970</name>
</gene>
<name>A0AAN7ZRR9_9COLE</name>
<evidence type="ECO:0000256" key="1">
    <source>
        <dbReference type="SAM" id="Coils"/>
    </source>
</evidence>
<dbReference type="EMBL" id="JAVRBK010000003">
    <property type="protein sequence ID" value="KAK5646506.1"/>
    <property type="molecule type" value="Genomic_DNA"/>
</dbReference>